<feature type="compositionally biased region" description="Low complexity" evidence="2">
    <location>
        <begin position="337"/>
        <end position="352"/>
    </location>
</feature>
<feature type="region of interest" description="Disordered" evidence="2">
    <location>
        <begin position="1"/>
        <end position="224"/>
    </location>
</feature>
<keyword evidence="1" id="KW-0175">Coiled coil</keyword>
<feature type="region of interest" description="Disordered" evidence="2">
    <location>
        <begin position="241"/>
        <end position="271"/>
    </location>
</feature>
<dbReference type="InParanoid" id="A0A0G4F1Q6"/>
<accession>A0A0G4F1Q6</accession>
<feature type="region of interest" description="Disordered" evidence="2">
    <location>
        <begin position="820"/>
        <end position="841"/>
    </location>
</feature>
<feature type="compositionally biased region" description="Polar residues" evidence="2">
    <location>
        <begin position="13"/>
        <end position="47"/>
    </location>
</feature>
<feature type="region of interest" description="Disordered" evidence="2">
    <location>
        <begin position="719"/>
        <end position="757"/>
    </location>
</feature>
<feature type="region of interest" description="Disordered" evidence="2">
    <location>
        <begin position="938"/>
        <end position="1101"/>
    </location>
</feature>
<dbReference type="AlphaFoldDB" id="A0A0G4F1Q6"/>
<feature type="compositionally biased region" description="Low complexity" evidence="2">
    <location>
        <begin position="1034"/>
        <end position="1061"/>
    </location>
</feature>
<feature type="region of interest" description="Disordered" evidence="2">
    <location>
        <begin position="403"/>
        <end position="424"/>
    </location>
</feature>
<dbReference type="EMBL" id="CDMY01000357">
    <property type="protein sequence ID" value="CEM05418.1"/>
    <property type="molecule type" value="Genomic_DNA"/>
</dbReference>
<feature type="region of interest" description="Disordered" evidence="2">
    <location>
        <begin position="458"/>
        <end position="530"/>
    </location>
</feature>
<feature type="compositionally biased region" description="Basic and acidic residues" evidence="2">
    <location>
        <begin position="192"/>
        <end position="211"/>
    </location>
</feature>
<evidence type="ECO:0000256" key="2">
    <source>
        <dbReference type="SAM" id="MobiDB-lite"/>
    </source>
</evidence>
<organism evidence="3 4">
    <name type="scientific">Vitrella brassicaformis (strain CCMP3155)</name>
    <dbReference type="NCBI Taxonomy" id="1169540"/>
    <lineage>
        <taxon>Eukaryota</taxon>
        <taxon>Sar</taxon>
        <taxon>Alveolata</taxon>
        <taxon>Colpodellida</taxon>
        <taxon>Vitrellaceae</taxon>
        <taxon>Vitrella</taxon>
    </lineage>
</organism>
<protein>
    <submittedName>
        <fullName evidence="3">Uncharacterized protein</fullName>
    </submittedName>
</protein>
<feature type="region of interest" description="Disordered" evidence="2">
    <location>
        <begin position="332"/>
        <end position="364"/>
    </location>
</feature>
<feature type="compositionally biased region" description="Polar residues" evidence="2">
    <location>
        <begin position="214"/>
        <end position="224"/>
    </location>
</feature>
<evidence type="ECO:0000313" key="4">
    <source>
        <dbReference type="Proteomes" id="UP000041254"/>
    </source>
</evidence>
<name>A0A0G4F1Q6_VITBC</name>
<keyword evidence="4" id="KW-1185">Reference proteome</keyword>
<reference evidence="3 4" key="1">
    <citation type="submission" date="2014-11" db="EMBL/GenBank/DDBJ databases">
        <authorList>
            <person name="Zhu J."/>
            <person name="Qi W."/>
            <person name="Song R."/>
        </authorList>
    </citation>
    <scope>NUCLEOTIDE SEQUENCE [LARGE SCALE GENOMIC DNA]</scope>
</reference>
<feature type="compositionally biased region" description="Low complexity" evidence="2">
    <location>
        <begin position="127"/>
        <end position="141"/>
    </location>
</feature>
<evidence type="ECO:0000256" key="1">
    <source>
        <dbReference type="SAM" id="Coils"/>
    </source>
</evidence>
<evidence type="ECO:0000313" key="3">
    <source>
        <dbReference type="EMBL" id="CEM05418.1"/>
    </source>
</evidence>
<sequence>MNLALTLRAKPQHQATVTGIGSTGETLDTSAQQYQWQPQSATTTPQRTPKAKAGVMTLGDEKSGRIDKKKGGKKGTSAPPPPSGVGGTISRSATKEDSQSPTVGGPRAQSAQPQPAGVGEGPETQPAKKAAGAKKGSSPKKGSAKKKAGDVKTSKVSFSKSGGRLSVTKMNMEEDMQRLRQTAEGGQAEGDLQEKVSMDVEDYHKQAEEHPPGTTGTSDVIMSPIQQPTDQPVIIQPHVSVPVAVPPPPMPITTQQEAQQGESLAAAAAAQLPAPQVSVTLPPPNNNNNKTRNNVMVSLPSIPEGEQAQVKEDEVKGEVGVGVGGVPGLIVTDSKRSSSSSMDDATPASSAAGLSPVKKDMSKMDSEFDLEQRVQMMQNRMSALVEAVENRDHEAIKRISTLSQHPGAKTAAKPDREPIQRASQVTNVAPQFAKKKREMARMGTNPDVAFGLEDSQGSRAELARSCPPDQEEGAGGKRRVTITLPDGSKLKKGATGLTESGSSDAWGEPGSLLGSPRKDQDPFNESATRRQSVLVTGRMHSLMRVLNFLQQGDQDGEIELDPADVDELQSLHVQSTSFVEEDEPAAGEGDTITATRRLKREELEKELDVVRQRVVELESQLHGTKRDTDTLSEAEVLRTQLSGAEERLRELSRRAATLAEQVVSLQAENQTLHTCLKDQKKHHQHECALLTKELQEVRQHLDKCRVQAYEMFSMEMDNGRARPTAAGGGGGEREPGANLRGLDESLMGRQPPGDLQDLLNSLRQSIKHSPRFKSPPPQPSPRTVAPFASASVASLRPTHSPLIAKVPSPVVQRIHYKVMQSPPPSPTLPHPSFKRPRGSLQLEQHPPPPPFIRPRFIQTETVPAVSLSAPPPKSTSLLANKKKDHRGDRDKIDAIDIETAVRDVKHTHPLPPVSGSHPGKQAACTIFRCTSPCTPLNQGPQDSARYTRQFPRDNTTIQIRQRSLRPRPELIRPPFNRLRPATLSPPPLRPPPHFGGGPMRPPPGLLMSPGIGRPPPLSPRVSVFTQQHHRYPDQQPNQQQQQQQVRVAISPSPSTSALSPPQLRPPPPTYTYSTSALASFPTPALGTPEPPHTLPAAGAGR</sequence>
<feature type="compositionally biased region" description="Pro residues" evidence="2">
    <location>
        <begin position="983"/>
        <end position="1004"/>
    </location>
</feature>
<feature type="coiled-coil region" evidence="1">
    <location>
        <begin position="600"/>
        <end position="668"/>
    </location>
</feature>
<feature type="region of interest" description="Disordered" evidence="2">
    <location>
        <begin position="865"/>
        <end position="887"/>
    </location>
</feature>
<gene>
    <name evidence="3" type="ORF">Vbra_14261</name>
</gene>
<dbReference type="Proteomes" id="UP000041254">
    <property type="component" value="Unassembled WGS sequence"/>
</dbReference>
<feature type="compositionally biased region" description="Low complexity" evidence="2">
    <location>
        <begin position="255"/>
        <end position="271"/>
    </location>
</feature>
<proteinExistence type="predicted"/>
<dbReference type="VEuPathDB" id="CryptoDB:Vbra_14261"/>
<feature type="compositionally biased region" description="Polar residues" evidence="2">
    <location>
        <begin position="938"/>
        <end position="961"/>
    </location>
</feature>